<proteinExistence type="predicted"/>
<evidence type="ECO:0000313" key="1">
    <source>
        <dbReference type="EMBL" id="PSR72664.1"/>
    </source>
</evidence>
<gene>
    <name evidence="1" type="ORF">PHLCEN_2v11472</name>
</gene>
<name>A0A2R6NJV7_9APHY</name>
<organism evidence="1 2">
    <name type="scientific">Hermanssonia centrifuga</name>
    <dbReference type="NCBI Taxonomy" id="98765"/>
    <lineage>
        <taxon>Eukaryota</taxon>
        <taxon>Fungi</taxon>
        <taxon>Dikarya</taxon>
        <taxon>Basidiomycota</taxon>
        <taxon>Agaricomycotina</taxon>
        <taxon>Agaricomycetes</taxon>
        <taxon>Polyporales</taxon>
        <taxon>Meruliaceae</taxon>
        <taxon>Hermanssonia</taxon>
    </lineage>
</organism>
<protein>
    <submittedName>
        <fullName evidence="1">Uncharacterized protein</fullName>
    </submittedName>
</protein>
<accession>A0A2R6NJV7</accession>
<evidence type="ECO:0000313" key="2">
    <source>
        <dbReference type="Proteomes" id="UP000186601"/>
    </source>
</evidence>
<dbReference type="AlphaFoldDB" id="A0A2R6NJV7"/>
<dbReference type="OrthoDB" id="2802510at2759"/>
<reference evidence="1 2" key="1">
    <citation type="submission" date="2018-02" db="EMBL/GenBank/DDBJ databases">
        <title>Genome sequence of the basidiomycete white-rot fungus Phlebia centrifuga.</title>
        <authorList>
            <person name="Granchi Z."/>
            <person name="Peng M."/>
            <person name="de Vries R.P."/>
            <person name="Hilden K."/>
            <person name="Makela M.R."/>
            <person name="Grigoriev I."/>
            <person name="Riley R."/>
        </authorList>
    </citation>
    <scope>NUCLEOTIDE SEQUENCE [LARGE SCALE GENOMIC DNA]</scope>
    <source>
        <strain evidence="1 2">FBCC195</strain>
    </source>
</reference>
<dbReference type="Proteomes" id="UP000186601">
    <property type="component" value="Unassembled WGS sequence"/>
</dbReference>
<dbReference type="EMBL" id="MLYV02001143">
    <property type="protein sequence ID" value="PSR72664.1"/>
    <property type="molecule type" value="Genomic_DNA"/>
</dbReference>
<sequence length="373" mass="41683">MVQSIICGRLNTISTLLRLEAASTLPSQEMTGLFSELLLIHSRSHAEGLVHILATWSQNDLRSFLSEIILWMKPFVYSGCAVDASFPKAYRAYLASHPTTSHPILPFLYFLVELALSSEAGACLLLDLDVVKMLKLMCIRDFPNPASSVISTSMRMDRIAGSDVYASLILLFAALSSHPASCSRMMRGLNLPLWFISVHYTSDFIGLPNALNLQHAWRKLEKHVTKLVLVAMEHILKSEYMLLKDSVDFLPIVQIYRDLIGVLSPDFPAFPQVDRSELRLGDVQRYMTCLAHSYAHELRMFSPLVAELFGSGACEARYSLGNSGRSHENINTATLPNHARNSPEDLFSARSSPLIFAQLESIPESELYCESKK</sequence>
<keyword evidence="2" id="KW-1185">Reference proteome</keyword>
<comment type="caution">
    <text evidence="1">The sequence shown here is derived from an EMBL/GenBank/DDBJ whole genome shotgun (WGS) entry which is preliminary data.</text>
</comment>